<evidence type="ECO:0000256" key="6">
    <source>
        <dbReference type="ARBA" id="ARBA00023077"/>
    </source>
</evidence>
<dbReference type="InterPro" id="IPR000531">
    <property type="entry name" value="Beta-barrel_TonB"/>
</dbReference>
<dbReference type="GO" id="GO:0015344">
    <property type="term" value="F:siderophore uptake transmembrane transporter activity"/>
    <property type="evidence" value="ECO:0007669"/>
    <property type="project" value="TreeGrafter"/>
</dbReference>
<comment type="subcellular location">
    <subcellularLocation>
        <location evidence="1 10">Cell outer membrane</location>
        <topology evidence="1 10">Multi-pass membrane protein</topology>
    </subcellularLocation>
</comment>
<proteinExistence type="inferred from homology"/>
<evidence type="ECO:0000256" key="9">
    <source>
        <dbReference type="ARBA" id="ARBA00023237"/>
    </source>
</evidence>
<keyword evidence="8 15" id="KW-0675">Receptor</keyword>
<name>A0A4R6IIQ6_9SPHI</name>
<dbReference type="RefSeq" id="WP_133556680.1">
    <property type="nucleotide sequence ID" value="NZ_SNWM01000003.1"/>
</dbReference>
<dbReference type="GO" id="GO:0009279">
    <property type="term" value="C:cell outer membrane"/>
    <property type="evidence" value="ECO:0007669"/>
    <property type="project" value="UniProtKB-SubCell"/>
</dbReference>
<dbReference type="PROSITE" id="PS52016">
    <property type="entry name" value="TONB_DEPENDENT_REC_3"/>
    <property type="match status" value="1"/>
</dbReference>
<evidence type="ECO:0000256" key="5">
    <source>
        <dbReference type="ARBA" id="ARBA00022729"/>
    </source>
</evidence>
<evidence type="ECO:0000256" key="7">
    <source>
        <dbReference type="ARBA" id="ARBA00023136"/>
    </source>
</evidence>
<reference evidence="15 16" key="1">
    <citation type="submission" date="2019-03" db="EMBL/GenBank/DDBJ databases">
        <title>Genomic Encyclopedia of Archaeal and Bacterial Type Strains, Phase II (KMG-II): from individual species to whole genera.</title>
        <authorList>
            <person name="Goeker M."/>
        </authorList>
    </citation>
    <scope>NUCLEOTIDE SEQUENCE [LARGE SCALE GENOMIC DNA]</scope>
    <source>
        <strain evidence="15 16">DSM 19034</strain>
    </source>
</reference>
<dbReference type="InterPro" id="IPR012910">
    <property type="entry name" value="Plug_dom"/>
</dbReference>
<feature type="domain" description="TonB-dependent receptor plug" evidence="14">
    <location>
        <begin position="46"/>
        <end position="153"/>
    </location>
</feature>
<dbReference type="AlphaFoldDB" id="A0A4R6IIQ6"/>
<dbReference type="PANTHER" id="PTHR30069">
    <property type="entry name" value="TONB-DEPENDENT OUTER MEMBRANE RECEPTOR"/>
    <property type="match status" value="1"/>
</dbReference>
<dbReference type="Proteomes" id="UP000295499">
    <property type="component" value="Unassembled WGS sequence"/>
</dbReference>
<protein>
    <submittedName>
        <fullName evidence="15">Iron complex outermembrane receptor protein</fullName>
    </submittedName>
</protein>
<keyword evidence="6 11" id="KW-0798">TonB box</keyword>
<dbReference type="Gene3D" id="2.40.170.20">
    <property type="entry name" value="TonB-dependent receptor, beta-barrel domain"/>
    <property type="match status" value="1"/>
</dbReference>
<dbReference type="PANTHER" id="PTHR30069:SF29">
    <property type="entry name" value="HEMOGLOBIN AND HEMOGLOBIN-HAPTOGLOBIN-BINDING PROTEIN 1-RELATED"/>
    <property type="match status" value="1"/>
</dbReference>
<evidence type="ECO:0000256" key="10">
    <source>
        <dbReference type="PROSITE-ProRule" id="PRU01360"/>
    </source>
</evidence>
<dbReference type="SUPFAM" id="SSF56935">
    <property type="entry name" value="Porins"/>
    <property type="match status" value="1"/>
</dbReference>
<dbReference type="InterPro" id="IPR036942">
    <property type="entry name" value="Beta-barrel_TonB_sf"/>
</dbReference>
<evidence type="ECO:0000256" key="8">
    <source>
        <dbReference type="ARBA" id="ARBA00023170"/>
    </source>
</evidence>
<evidence type="ECO:0000256" key="2">
    <source>
        <dbReference type="ARBA" id="ARBA00022448"/>
    </source>
</evidence>
<dbReference type="Pfam" id="PF07715">
    <property type="entry name" value="Plug"/>
    <property type="match status" value="1"/>
</dbReference>
<evidence type="ECO:0000313" key="15">
    <source>
        <dbReference type="EMBL" id="TDO21851.1"/>
    </source>
</evidence>
<sequence>MIKQLKVSALCLLCLHTAAFSQIKKDTTTRLREVVIKPYFNVLPQLRSTGAVGVLDQDAIQQQNSNSLVPAMNTISGIRMEERSPGSYRLSIRGSLLRSPFGIRNVKIYLDDFPLTDAGGNTYLNALDVSAIGSIQVLKGPQSSIFGANSGGVVLINPSTLNASPAAALKLEAGSFGAFHEDVSLGNKWGKYQATLTQSYQRSDGYRDNSAMKRNFVQLVQQLNYIPQASLKALFFYSDLGYQTPGGLTAAQMELNPRMSRPAAGAIRSAIQQQAGIYSKTFYGGISNDWQLGKGFRHVLAVFGSYTDLKNPFITNYEHRKETTFGARTYLDYEKSFNTLSYKFDIGLESSGTSSDVDNYVNNFGTAAAVMAADKLKSSSNFAFINMNVDLNKKLLLELSGSANLYQYHYESIAPVAIAERTNKFDTQFMPRIALSYLLDQRFALRGSISKGYSPPTQAEVRASDAIINVNLQPESGWNREIGIKFQDLNNVIAADVTGFYYSLTNAIVRRVNTNDTEYFINAGGTKQLGIETALSAWLIRPKTSGIFRGLQLRNAITLSNFKFKNYQAGAVNYDGNALTGVPKNTFVTSASVDLPQGLYGFVQHNYTAKIPLNDGNTIYANHYHLVQARIGWKNIRIAKTRLELYAGADNLLNEKYSLGNDLNAANNRYFNPAASRSFYGGLTYRFTKI</sequence>
<keyword evidence="16" id="KW-1185">Reference proteome</keyword>
<keyword evidence="7 10" id="KW-0472">Membrane</keyword>
<feature type="chain" id="PRO_5020909463" evidence="12">
    <location>
        <begin position="22"/>
        <end position="690"/>
    </location>
</feature>
<dbReference type="GO" id="GO:0044718">
    <property type="term" value="P:siderophore transmembrane transport"/>
    <property type="evidence" value="ECO:0007669"/>
    <property type="project" value="TreeGrafter"/>
</dbReference>
<evidence type="ECO:0000256" key="1">
    <source>
        <dbReference type="ARBA" id="ARBA00004571"/>
    </source>
</evidence>
<evidence type="ECO:0000256" key="4">
    <source>
        <dbReference type="ARBA" id="ARBA00022692"/>
    </source>
</evidence>
<feature type="domain" description="TonB-dependent receptor-like beta-barrel" evidence="13">
    <location>
        <begin position="278"/>
        <end position="652"/>
    </location>
</feature>
<feature type="signal peptide" evidence="12">
    <location>
        <begin position="1"/>
        <end position="21"/>
    </location>
</feature>
<evidence type="ECO:0000259" key="13">
    <source>
        <dbReference type="Pfam" id="PF00593"/>
    </source>
</evidence>
<keyword evidence="3 10" id="KW-1134">Transmembrane beta strand</keyword>
<keyword evidence="2 10" id="KW-0813">Transport</keyword>
<dbReference type="Gene3D" id="2.170.130.10">
    <property type="entry name" value="TonB-dependent receptor, plug domain"/>
    <property type="match status" value="1"/>
</dbReference>
<keyword evidence="5 12" id="KW-0732">Signal</keyword>
<evidence type="ECO:0000256" key="12">
    <source>
        <dbReference type="SAM" id="SignalP"/>
    </source>
</evidence>
<dbReference type="InterPro" id="IPR039426">
    <property type="entry name" value="TonB-dep_rcpt-like"/>
</dbReference>
<dbReference type="InterPro" id="IPR037066">
    <property type="entry name" value="Plug_dom_sf"/>
</dbReference>
<comment type="caution">
    <text evidence="15">The sequence shown here is derived from an EMBL/GenBank/DDBJ whole genome shotgun (WGS) entry which is preliminary data.</text>
</comment>
<evidence type="ECO:0000256" key="11">
    <source>
        <dbReference type="RuleBase" id="RU003357"/>
    </source>
</evidence>
<gene>
    <name evidence="15" type="ORF">CLV32_2959</name>
</gene>
<organism evidence="15 16">
    <name type="scientific">Pedobacter duraquae</name>
    <dbReference type="NCBI Taxonomy" id="425511"/>
    <lineage>
        <taxon>Bacteria</taxon>
        <taxon>Pseudomonadati</taxon>
        <taxon>Bacteroidota</taxon>
        <taxon>Sphingobacteriia</taxon>
        <taxon>Sphingobacteriales</taxon>
        <taxon>Sphingobacteriaceae</taxon>
        <taxon>Pedobacter</taxon>
    </lineage>
</organism>
<dbReference type="Pfam" id="PF00593">
    <property type="entry name" value="TonB_dep_Rec_b-barrel"/>
    <property type="match status" value="1"/>
</dbReference>
<dbReference type="EMBL" id="SNWM01000003">
    <property type="protein sequence ID" value="TDO21851.1"/>
    <property type="molecule type" value="Genomic_DNA"/>
</dbReference>
<keyword evidence="9 10" id="KW-0998">Cell outer membrane</keyword>
<keyword evidence="4 10" id="KW-0812">Transmembrane</keyword>
<evidence type="ECO:0000313" key="16">
    <source>
        <dbReference type="Proteomes" id="UP000295499"/>
    </source>
</evidence>
<evidence type="ECO:0000256" key="3">
    <source>
        <dbReference type="ARBA" id="ARBA00022452"/>
    </source>
</evidence>
<accession>A0A4R6IIQ6</accession>
<dbReference type="OrthoDB" id="9782587at2"/>
<comment type="similarity">
    <text evidence="10 11">Belongs to the TonB-dependent receptor family.</text>
</comment>
<evidence type="ECO:0000259" key="14">
    <source>
        <dbReference type="Pfam" id="PF07715"/>
    </source>
</evidence>